<gene>
    <name evidence="2" type="ORF">AVDCRST_MAG41-852</name>
</gene>
<dbReference type="Pfam" id="PF02585">
    <property type="entry name" value="PIG-L"/>
    <property type="match status" value="1"/>
</dbReference>
<dbReference type="Gene3D" id="3.40.50.10320">
    <property type="entry name" value="LmbE-like"/>
    <property type="match status" value="1"/>
</dbReference>
<organism evidence="2">
    <name type="scientific">uncultured Mycobacteriales bacterium</name>
    <dbReference type="NCBI Taxonomy" id="581187"/>
    <lineage>
        <taxon>Bacteria</taxon>
        <taxon>Bacillati</taxon>
        <taxon>Actinomycetota</taxon>
        <taxon>Actinomycetes</taxon>
        <taxon>Mycobacteriales</taxon>
        <taxon>environmental samples</taxon>
    </lineage>
</organism>
<protein>
    <submittedName>
        <fullName evidence="2">N-acetyl-1-D-myo-inosityl-2-amino-2-deoxy-alpha-D -glucopyranoside deacetylase MshB</fullName>
    </submittedName>
</protein>
<reference evidence="2" key="1">
    <citation type="submission" date="2020-02" db="EMBL/GenBank/DDBJ databases">
        <authorList>
            <person name="Meier V. D."/>
        </authorList>
    </citation>
    <scope>NUCLEOTIDE SEQUENCE</scope>
    <source>
        <strain evidence="2">AVDCRST_MAG41</strain>
    </source>
</reference>
<dbReference type="InterPro" id="IPR003737">
    <property type="entry name" value="GlcNAc_PI_deacetylase-related"/>
</dbReference>
<keyword evidence="1" id="KW-0862">Zinc</keyword>
<dbReference type="InterPro" id="IPR024078">
    <property type="entry name" value="LmbE-like_dom_sf"/>
</dbReference>
<dbReference type="PANTHER" id="PTHR12993:SF26">
    <property type="entry name" value="1D-MYO-INOSITOL 2-ACETAMIDO-2-DEOXY-ALPHA-D-GLUCOPYRANOSIDE DEACETYLASE"/>
    <property type="match status" value="1"/>
</dbReference>
<dbReference type="GO" id="GO:0016811">
    <property type="term" value="F:hydrolase activity, acting on carbon-nitrogen (but not peptide) bonds, in linear amides"/>
    <property type="evidence" value="ECO:0007669"/>
    <property type="project" value="TreeGrafter"/>
</dbReference>
<proteinExistence type="predicted"/>
<dbReference type="GO" id="GO:0016137">
    <property type="term" value="P:glycoside metabolic process"/>
    <property type="evidence" value="ECO:0007669"/>
    <property type="project" value="UniProtKB-ARBA"/>
</dbReference>
<dbReference type="SUPFAM" id="SSF102588">
    <property type="entry name" value="LmbE-like"/>
    <property type="match status" value="1"/>
</dbReference>
<accession>A0A6J4HQ72</accession>
<evidence type="ECO:0000256" key="1">
    <source>
        <dbReference type="ARBA" id="ARBA00022833"/>
    </source>
</evidence>
<dbReference type="PANTHER" id="PTHR12993">
    <property type="entry name" value="N-ACETYLGLUCOSAMINYL-PHOSPHATIDYLINOSITOL DE-N-ACETYLASE-RELATED"/>
    <property type="match status" value="1"/>
</dbReference>
<dbReference type="AlphaFoldDB" id="A0A6J4HQ72"/>
<evidence type="ECO:0000313" key="2">
    <source>
        <dbReference type="EMBL" id="CAA9229688.1"/>
    </source>
</evidence>
<sequence>MAAVLAPVRTPQPSLTGRTVVVLHAHPDDEAIFTAAAMHRLAARGARVVLVTATAGELGPVLRPLRAGESLAARRRRELERACETLAVARLVLLGHRDSGMAGWDDNAHPDALAAAPTAAVARRLADLCAREGAEALVHYDPQGIYGHPDHLAVHRAGAAAAGLLGITGYEATVDRRRPRTRRPHLVDQAAGARVGWEPAGIATVVRADRDDLRAKRRAMAAHATQVPRAATRRVGFAAAYGTEWFRRIGPAAVLDELS</sequence>
<name>A0A6J4HQ72_9ACTN</name>
<dbReference type="EMBL" id="CADCTP010000090">
    <property type="protein sequence ID" value="CAA9229688.1"/>
    <property type="molecule type" value="Genomic_DNA"/>
</dbReference>